<dbReference type="GeneID" id="40747716"/>
<feature type="domain" description="Ribophorin II third" evidence="14">
    <location>
        <begin position="66"/>
        <end position="137"/>
    </location>
</feature>
<dbReference type="PANTHER" id="PTHR12640">
    <property type="entry name" value="RIBOPHORIN II"/>
    <property type="match status" value="1"/>
</dbReference>
<keyword evidence="9 12" id="KW-0472">Membrane</keyword>
<name>A0A074XSV2_AURPU</name>
<dbReference type="Proteomes" id="UP000030706">
    <property type="component" value="Unassembled WGS sequence"/>
</dbReference>
<evidence type="ECO:0000256" key="13">
    <source>
        <dbReference type="SAM" id="SignalP"/>
    </source>
</evidence>
<dbReference type="AlphaFoldDB" id="A0A074XSV2"/>
<evidence type="ECO:0000313" key="17">
    <source>
        <dbReference type="Proteomes" id="UP000030706"/>
    </source>
</evidence>
<keyword evidence="5 12" id="KW-0812">Transmembrane</keyword>
<dbReference type="Pfam" id="PF25147">
    <property type="entry name" value="Ribophorin_II_C"/>
    <property type="match status" value="1"/>
</dbReference>
<dbReference type="InterPro" id="IPR008814">
    <property type="entry name" value="Swp1"/>
</dbReference>
<comment type="similarity">
    <text evidence="4">Belongs to the SWP1 family.</text>
</comment>
<evidence type="ECO:0000256" key="9">
    <source>
        <dbReference type="ARBA" id="ARBA00023136"/>
    </source>
</evidence>
<keyword evidence="17" id="KW-1185">Reference proteome</keyword>
<dbReference type="InterPro" id="IPR056790">
    <property type="entry name" value="Ribophorin_II_C"/>
</dbReference>
<feature type="chain" id="PRO_5044264956" description="Ribophorin II" evidence="13">
    <location>
        <begin position="22"/>
        <end position="289"/>
    </location>
</feature>
<evidence type="ECO:0000256" key="6">
    <source>
        <dbReference type="ARBA" id="ARBA00022729"/>
    </source>
</evidence>
<dbReference type="Pfam" id="PF23860">
    <property type="entry name" value="Ribophorin_II_3rd"/>
    <property type="match status" value="1"/>
</dbReference>
<comment type="pathway">
    <text evidence="3">Protein modification; protein glycosylation.</text>
</comment>
<evidence type="ECO:0000259" key="14">
    <source>
        <dbReference type="Pfam" id="PF23860"/>
    </source>
</evidence>
<dbReference type="EMBL" id="KL584981">
    <property type="protein sequence ID" value="KEQ85072.1"/>
    <property type="molecule type" value="Genomic_DNA"/>
</dbReference>
<comment type="subcellular location">
    <subcellularLocation>
        <location evidence="2">Endoplasmic reticulum membrane</location>
        <topology evidence="2">Multi-pass membrane protein</topology>
    </subcellularLocation>
</comment>
<evidence type="ECO:0000256" key="10">
    <source>
        <dbReference type="ARBA" id="ARBA00030078"/>
    </source>
</evidence>
<dbReference type="PANTHER" id="PTHR12640:SF0">
    <property type="entry name" value="DOLICHYL-DIPHOSPHOOLIGOSACCHARIDE--PROTEIN GLYCOSYLTRANSFERASE SUBUNIT 2"/>
    <property type="match status" value="1"/>
</dbReference>
<evidence type="ECO:0000256" key="1">
    <source>
        <dbReference type="ARBA" id="ARBA00002791"/>
    </source>
</evidence>
<organism evidence="16 17">
    <name type="scientific">Aureobasidium pullulans EXF-150</name>
    <dbReference type="NCBI Taxonomy" id="1043002"/>
    <lineage>
        <taxon>Eukaryota</taxon>
        <taxon>Fungi</taxon>
        <taxon>Dikarya</taxon>
        <taxon>Ascomycota</taxon>
        <taxon>Pezizomycotina</taxon>
        <taxon>Dothideomycetes</taxon>
        <taxon>Dothideomycetidae</taxon>
        <taxon>Dothideales</taxon>
        <taxon>Saccotheciaceae</taxon>
        <taxon>Aureobasidium</taxon>
    </lineage>
</organism>
<evidence type="ECO:0000256" key="8">
    <source>
        <dbReference type="ARBA" id="ARBA00022989"/>
    </source>
</evidence>
<proteinExistence type="inferred from homology"/>
<evidence type="ECO:0000256" key="7">
    <source>
        <dbReference type="ARBA" id="ARBA00022824"/>
    </source>
</evidence>
<dbReference type="UniPathway" id="UPA00378"/>
<gene>
    <name evidence="16" type="ORF">M438DRAFT_345263</name>
</gene>
<keyword evidence="7" id="KW-0256">Endoplasmic reticulum</keyword>
<dbReference type="STRING" id="1043002.A0A074XSV2"/>
<evidence type="ECO:0000256" key="4">
    <source>
        <dbReference type="ARBA" id="ARBA00009038"/>
    </source>
</evidence>
<feature type="transmembrane region" description="Helical" evidence="12">
    <location>
        <begin position="226"/>
        <end position="249"/>
    </location>
</feature>
<evidence type="ECO:0000256" key="3">
    <source>
        <dbReference type="ARBA" id="ARBA00004922"/>
    </source>
</evidence>
<dbReference type="HOGENOM" id="CLU_051361_0_0_1"/>
<evidence type="ECO:0000256" key="12">
    <source>
        <dbReference type="SAM" id="Phobius"/>
    </source>
</evidence>
<reference evidence="16 17" key="1">
    <citation type="journal article" date="2014" name="BMC Genomics">
        <title>Genome sequencing of four Aureobasidium pullulans varieties: biotechnological potential, stress tolerance, and description of new species.</title>
        <authorList>
            <person name="Gostin Ar C."/>
            <person name="Ohm R.A."/>
            <person name="Kogej T."/>
            <person name="Sonjak S."/>
            <person name="Turk M."/>
            <person name="Zajc J."/>
            <person name="Zalar P."/>
            <person name="Grube M."/>
            <person name="Sun H."/>
            <person name="Han J."/>
            <person name="Sharma A."/>
            <person name="Chiniquy J."/>
            <person name="Ngan C.Y."/>
            <person name="Lipzen A."/>
            <person name="Barry K."/>
            <person name="Grigoriev I.V."/>
            <person name="Gunde-Cimerman N."/>
        </authorList>
    </citation>
    <scope>NUCLEOTIDE SEQUENCE [LARGE SCALE GENOMIC DNA]</scope>
    <source>
        <strain evidence="16 17">EXF-150</strain>
    </source>
</reference>
<feature type="transmembrane region" description="Helical" evidence="12">
    <location>
        <begin position="191"/>
        <end position="214"/>
    </location>
</feature>
<evidence type="ECO:0000313" key="16">
    <source>
        <dbReference type="EMBL" id="KEQ85072.1"/>
    </source>
</evidence>
<dbReference type="OrthoDB" id="432292at2759"/>
<evidence type="ECO:0000256" key="2">
    <source>
        <dbReference type="ARBA" id="ARBA00004477"/>
    </source>
</evidence>
<evidence type="ECO:0000256" key="11">
    <source>
        <dbReference type="ARBA" id="ARBA00032139"/>
    </source>
</evidence>
<dbReference type="GO" id="GO:0006487">
    <property type="term" value="P:protein N-linked glycosylation"/>
    <property type="evidence" value="ECO:0007669"/>
    <property type="project" value="TreeGrafter"/>
</dbReference>
<evidence type="ECO:0000256" key="5">
    <source>
        <dbReference type="ARBA" id="ARBA00022692"/>
    </source>
</evidence>
<keyword evidence="8 12" id="KW-1133">Transmembrane helix</keyword>
<comment type="function">
    <text evidence="1">Subunit of the oligosaccharyl transferase (OST) complex that catalyzes the initial transfer of a defined glycan (Glc(3)Man(9)GlcNAc(2) in eukaryotes) from the lipid carrier dolichol-pyrophosphate to an asparagine residue within an Asn-X-Ser/Thr consensus motif in nascent polypeptide chains, the first step in protein N-glycosylation. N-glycosylation occurs cotranslationally and the complex associates with the Sec61 complex at the channel-forming translocon complex that mediates protein translocation across the endoplasmic reticulum (ER). All subunits are required for a maximal enzyme activity.</text>
</comment>
<feature type="signal peptide" evidence="13">
    <location>
        <begin position="1"/>
        <end position="21"/>
    </location>
</feature>
<keyword evidence="6 13" id="KW-0732">Signal</keyword>
<feature type="domain" description="Ribophorin II C-terminal" evidence="15">
    <location>
        <begin position="181"/>
        <end position="284"/>
    </location>
</feature>
<sequence>MKFSSAIVLPLLSLGSGLAAAAASWSFEDATLSISSKGAGVGGALKEKLSPVSRLNKQVKLGPTDSLKLVMTTTEDKTAKRPHQAFLTLHEPKTGLEESFVFNVKESGKAKVELSQKDLPFQFLTASAPIQAKLLIASFGSSDAYYTHAFDLTISRDPNVPLSTPEAPLRYGKLSEINHIFRSDPKSPPTILSGVFTLAILACLPALVGGWLFLGANFSHLSKAMNAAPVSHALFFGSIVAMEFVFFLYYSSWTLFQILPPAGLIGTVAFLSGSKALGEVQQRRLAGLR</sequence>
<dbReference type="InterPro" id="IPR055374">
    <property type="entry name" value="Ribophorin_II_3rd"/>
</dbReference>
<accession>A0A074XSV2</accession>
<protein>
    <recommendedName>
        <fullName evidence="11">Ribophorin II</fullName>
    </recommendedName>
    <alternativeName>
        <fullName evidence="10">Ribophorin-2</fullName>
    </alternativeName>
</protein>
<evidence type="ECO:0000259" key="15">
    <source>
        <dbReference type="Pfam" id="PF25147"/>
    </source>
</evidence>
<dbReference type="RefSeq" id="XP_029761259.1">
    <property type="nucleotide sequence ID" value="XM_029905410.1"/>
</dbReference>
<dbReference type="GO" id="GO:0008250">
    <property type="term" value="C:oligosaccharyltransferase complex"/>
    <property type="evidence" value="ECO:0007669"/>
    <property type="project" value="InterPro"/>
</dbReference>